<dbReference type="FunFam" id="1.50.10.10:FF:000009">
    <property type="entry name" value="mannosyl-oligosaccharide glucosidase"/>
    <property type="match status" value="1"/>
</dbReference>
<dbReference type="Gene3D" id="1.10.357.110">
    <property type="entry name" value="Vacuolar protein sorting-associated protein 53, C-terminus"/>
    <property type="match status" value="1"/>
</dbReference>
<dbReference type="Pfam" id="PF04100">
    <property type="entry name" value="Vps53_N"/>
    <property type="match status" value="1"/>
</dbReference>
<evidence type="ECO:0000256" key="13">
    <source>
        <dbReference type="ARBA" id="ARBA00022989"/>
    </source>
</evidence>
<evidence type="ECO:0000256" key="16">
    <source>
        <dbReference type="ARBA" id="ARBA00023180"/>
    </source>
</evidence>
<dbReference type="Pfam" id="PF03200">
    <property type="entry name" value="Glyco_hydro_63"/>
    <property type="match status" value="1"/>
</dbReference>
<evidence type="ECO:0000256" key="14">
    <source>
        <dbReference type="ARBA" id="ARBA00023034"/>
    </source>
</evidence>
<dbReference type="InterPro" id="IPR012341">
    <property type="entry name" value="6hp_glycosidase-like_sf"/>
</dbReference>
<dbReference type="GO" id="GO:0005829">
    <property type="term" value="C:cytosol"/>
    <property type="evidence" value="ECO:0007669"/>
    <property type="project" value="GOC"/>
</dbReference>
<evidence type="ECO:0000256" key="23">
    <source>
        <dbReference type="SAM" id="Coils"/>
    </source>
</evidence>
<protein>
    <recommendedName>
        <fullName evidence="22">Mannosyl-oligosaccharide glucosidase</fullName>
        <ecNumber evidence="18">3.2.1.106</ecNumber>
    </recommendedName>
    <alternativeName>
        <fullName evidence="7">Vacuolar protein sorting-associated protein 53 homolog</fullName>
    </alternativeName>
</protein>
<dbReference type="GO" id="GO:0005789">
    <property type="term" value="C:endoplasmic reticulum membrane"/>
    <property type="evidence" value="ECO:0007669"/>
    <property type="project" value="UniProtKB-SubCell"/>
</dbReference>
<evidence type="ECO:0000256" key="21">
    <source>
        <dbReference type="ARBA" id="ARBA00060399"/>
    </source>
</evidence>
<evidence type="ECO:0000313" key="29">
    <source>
        <dbReference type="EMBL" id="SVE92252.1"/>
    </source>
</evidence>
<feature type="domain" description="Vps53 N-terminal" evidence="26">
    <location>
        <begin position="43"/>
        <end position="457"/>
    </location>
</feature>
<feature type="domain" description="Glycosyl hydrolase family 63 C-terminal" evidence="25">
    <location>
        <begin position="1150"/>
        <end position="1633"/>
    </location>
</feature>
<dbReference type="GO" id="GO:0004573">
    <property type="term" value="F:Glc3Man9GlcNAc2 oligosaccharide glucosidase activity"/>
    <property type="evidence" value="ECO:0007669"/>
    <property type="project" value="UniProtKB-EC"/>
</dbReference>
<dbReference type="EMBL" id="LR022633">
    <property type="protein sequence ID" value="SVE92252.1"/>
    <property type="molecule type" value="mRNA"/>
</dbReference>
<keyword evidence="13" id="KW-1133">Transmembrane helix</keyword>
<evidence type="ECO:0000256" key="2">
    <source>
        <dbReference type="ARBA" id="ARBA00004389"/>
    </source>
</evidence>
<dbReference type="SUPFAM" id="SSF48208">
    <property type="entry name" value="Six-hairpin glycosidases"/>
    <property type="match status" value="1"/>
</dbReference>
<evidence type="ECO:0000256" key="3">
    <source>
        <dbReference type="ARBA" id="ARBA00004481"/>
    </source>
</evidence>
<evidence type="ECO:0000259" key="25">
    <source>
        <dbReference type="Pfam" id="PF03200"/>
    </source>
</evidence>
<feature type="region of interest" description="Disordered" evidence="24">
    <location>
        <begin position="374"/>
        <end position="407"/>
    </location>
</feature>
<evidence type="ECO:0000256" key="1">
    <source>
        <dbReference type="ARBA" id="ARBA00004150"/>
    </source>
</evidence>
<dbReference type="FunFam" id="2.70.98.110:FF:000001">
    <property type="entry name" value="Mannosyl-oligosaccharide glucosidase"/>
    <property type="match status" value="1"/>
</dbReference>
<feature type="domain" description="Vps53 C-terminal" evidence="27">
    <location>
        <begin position="733"/>
        <end position="817"/>
    </location>
</feature>
<dbReference type="InterPro" id="IPR031631">
    <property type="entry name" value="Glyco_hydro_63N"/>
</dbReference>
<evidence type="ECO:0000256" key="18">
    <source>
        <dbReference type="ARBA" id="ARBA00038888"/>
    </source>
</evidence>
<accession>A0A4Y7NGG7</accession>
<feature type="compositionally biased region" description="Polar residues" evidence="24">
    <location>
        <begin position="846"/>
        <end position="856"/>
    </location>
</feature>
<evidence type="ECO:0000256" key="9">
    <source>
        <dbReference type="ARBA" id="ARBA00022753"/>
    </source>
</evidence>
<dbReference type="FunFam" id="1.10.357.110:FF:000006">
    <property type="entry name" value="Vacuolar protein sorting-associated protein 53"/>
    <property type="match status" value="1"/>
</dbReference>
<evidence type="ECO:0000256" key="5">
    <source>
        <dbReference type="ARBA" id="ARBA00008628"/>
    </source>
</evidence>
<feature type="region of interest" description="Disordered" evidence="24">
    <location>
        <begin position="834"/>
        <end position="862"/>
    </location>
</feature>
<comment type="catalytic activity">
    <reaction evidence="19">
        <text>N(4)-(alpha-D-Glc-(1-&gt;2)-alpha-D-Glc-(1-&gt;3)-alpha-D-Glc-(1-&gt;3)-alpha-D-Man-(1-&gt;2)-alpha-D-Man-(1-&gt;2)-alpha-D-Man-(1-&gt;3)-[alpha-D-Man-(1-&gt;2)-alpha-D-Man-(1-&gt;3)-[alpha-D-Man-(1-&gt;2)-alpha-D-Man-(1-&gt;6)]-alpha-D-Man-(1-&gt;6)]-beta-D-Man-(1-&gt;4)-beta-D-GlcNAc-(1-&gt;4)-beta-D-GlcNAc)-L-asparaginyl-[protein] + H2O = N(4)-(alpha-D-Glc-(1-&gt;3)-alpha-D-Glc-(1-&gt;3)-alpha-D-Man-(1-&gt;2)-alpha-D-Man-(1-&gt;2)-alpha-D-Man-(1-&gt;3)-[alpha-D-Man-(1-&gt;2)-alpha-D-Man-(1-&gt;3)-[alpha-D-Man-(1-&gt;2)-alpha-D-Man-(1-&gt;6)]-alpha-D-Man-(1-&gt;6)]-beta-D-Man-(1-&gt;4)-beta-D-GlcNAc-(1-&gt;4)-beta-D-GlcNAc)-L-asparaginyl-[protein] + beta-D-glucose</text>
        <dbReference type="Rhea" id="RHEA:55988"/>
        <dbReference type="Rhea" id="RHEA-COMP:12806"/>
        <dbReference type="Rhea" id="RHEA-COMP:14355"/>
        <dbReference type="ChEBI" id="CHEBI:15377"/>
        <dbReference type="ChEBI" id="CHEBI:15903"/>
        <dbReference type="ChEBI" id="CHEBI:59082"/>
        <dbReference type="ChEBI" id="CHEBI:132537"/>
        <dbReference type="EC" id="3.2.1.106"/>
    </reaction>
    <physiologicalReaction direction="left-to-right" evidence="19">
        <dbReference type="Rhea" id="RHEA:55989"/>
    </physiologicalReaction>
</comment>
<evidence type="ECO:0000259" key="26">
    <source>
        <dbReference type="Pfam" id="PF04100"/>
    </source>
</evidence>
<comment type="similarity">
    <text evidence="6">Belongs to the glycosyl hydrolase 63 family.</text>
</comment>
<keyword evidence="14" id="KW-0333">Golgi apparatus</keyword>
<comment type="similarity">
    <text evidence="5">Belongs to the VPS53 family.</text>
</comment>
<dbReference type="Pfam" id="PF16923">
    <property type="entry name" value="Glyco_hydro_63N"/>
    <property type="match status" value="1"/>
</dbReference>
<evidence type="ECO:0000259" key="28">
    <source>
        <dbReference type="Pfam" id="PF16923"/>
    </source>
</evidence>
<feature type="compositionally biased region" description="Polar residues" evidence="24">
    <location>
        <begin position="374"/>
        <end position="386"/>
    </location>
</feature>
<dbReference type="GO" id="GO:0010008">
    <property type="term" value="C:endosome membrane"/>
    <property type="evidence" value="ECO:0007669"/>
    <property type="project" value="UniProtKB-SubCell"/>
</dbReference>
<dbReference type="EC" id="3.2.1.106" evidence="18"/>
<evidence type="ECO:0000256" key="12">
    <source>
        <dbReference type="ARBA" id="ARBA00022968"/>
    </source>
</evidence>
<evidence type="ECO:0000256" key="6">
    <source>
        <dbReference type="ARBA" id="ARBA00010833"/>
    </source>
</evidence>
<keyword evidence="8" id="KW-0812">Transmembrane</keyword>
<dbReference type="InterPro" id="IPR031745">
    <property type="entry name" value="Vps53_C"/>
</dbReference>
<evidence type="ECO:0000256" key="7">
    <source>
        <dbReference type="ARBA" id="ARBA00014103"/>
    </source>
</evidence>
<dbReference type="GO" id="GO:0042147">
    <property type="term" value="P:retrograde transport, endosome to Golgi"/>
    <property type="evidence" value="ECO:0007669"/>
    <property type="project" value="InterPro"/>
</dbReference>
<evidence type="ECO:0000256" key="8">
    <source>
        <dbReference type="ARBA" id="ARBA00022692"/>
    </source>
</evidence>
<keyword evidence="17" id="KW-0326">Glycosidase</keyword>
<dbReference type="GO" id="GO:0000938">
    <property type="term" value="C:GARP complex"/>
    <property type="evidence" value="ECO:0007669"/>
    <property type="project" value="InterPro"/>
</dbReference>
<gene>
    <name evidence="29" type="primary">EOG090X024P</name>
</gene>
<keyword evidence="23" id="KW-0175">Coiled coil</keyword>
<feature type="coiled-coil region" evidence="23">
    <location>
        <begin position="113"/>
        <end position="147"/>
    </location>
</feature>
<feature type="domain" description="Glycosyl hydrolase family 63 N-terminal" evidence="28">
    <location>
        <begin position="891"/>
        <end position="1103"/>
    </location>
</feature>
<dbReference type="InterPro" id="IPR038260">
    <property type="entry name" value="Vps53_C_sf"/>
</dbReference>
<comment type="function">
    <text evidence="20">In the context of N-glycan degradation, cleaves the distal alpha 1,2-linked glucose residue from the Glc(3)Man(9)GlcNAc(2) oligosaccharide precursor in a highly specific manner.</text>
</comment>
<evidence type="ECO:0000256" key="17">
    <source>
        <dbReference type="ARBA" id="ARBA00023295"/>
    </source>
</evidence>
<dbReference type="Gene3D" id="1.50.10.10">
    <property type="match status" value="1"/>
</dbReference>
<dbReference type="InterPro" id="IPR008928">
    <property type="entry name" value="6-hairpin_glycosidase_sf"/>
</dbReference>
<reference evidence="29" key="1">
    <citation type="submission" date="2018-08" db="EMBL/GenBank/DDBJ databases">
        <authorList>
            <person name="Cornetti L."/>
        </authorList>
    </citation>
    <scope>NUCLEOTIDE SEQUENCE</scope>
    <source>
        <strain evidence="29">CH-H-2</strain>
    </source>
</reference>
<keyword evidence="9" id="KW-0967">Endosome</keyword>
<evidence type="ECO:0000256" key="19">
    <source>
        <dbReference type="ARBA" id="ARBA00052596"/>
    </source>
</evidence>
<evidence type="ECO:0000256" key="20">
    <source>
        <dbReference type="ARBA" id="ARBA00054325"/>
    </source>
</evidence>
<evidence type="ECO:0000256" key="15">
    <source>
        <dbReference type="ARBA" id="ARBA00023136"/>
    </source>
</evidence>
<dbReference type="InterPro" id="IPR039766">
    <property type="entry name" value="Vps53"/>
</dbReference>
<organism evidence="29">
    <name type="scientific">Megafenestra aurita</name>
    <dbReference type="NCBI Taxonomy" id="2291010"/>
    <lineage>
        <taxon>Eukaryota</taxon>
        <taxon>Metazoa</taxon>
        <taxon>Ecdysozoa</taxon>
        <taxon>Arthropoda</taxon>
        <taxon>Crustacea</taxon>
        <taxon>Branchiopoda</taxon>
        <taxon>Diplostraca</taxon>
        <taxon>Cladocera</taxon>
        <taxon>Anomopoda</taxon>
        <taxon>Daphniidae</taxon>
        <taxon>Megafenestra</taxon>
    </lineage>
</organism>
<evidence type="ECO:0000256" key="24">
    <source>
        <dbReference type="SAM" id="MobiDB-lite"/>
    </source>
</evidence>
<evidence type="ECO:0000256" key="4">
    <source>
        <dbReference type="ARBA" id="ARBA00004740"/>
    </source>
</evidence>
<comment type="pathway">
    <text evidence="4">Glycan metabolism; N-glycan degradation.</text>
</comment>
<dbReference type="GO" id="GO:0005975">
    <property type="term" value="P:carbohydrate metabolic process"/>
    <property type="evidence" value="ECO:0007669"/>
    <property type="project" value="InterPro"/>
</dbReference>
<dbReference type="InterPro" id="IPR038518">
    <property type="entry name" value="Glyco_hydro_63N_sf"/>
</dbReference>
<comment type="subcellular location">
    <subcellularLocation>
        <location evidence="21">Endomembrane system</location>
        <topology evidence="21">Single-pass type II membrane protein</topology>
    </subcellularLocation>
    <subcellularLocation>
        <location evidence="2">Endoplasmic reticulum membrane</location>
        <topology evidence="2">Single-pass membrane protein</topology>
    </subcellularLocation>
    <subcellularLocation>
        <location evidence="3">Endosome membrane</location>
        <topology evidence="3">Peripheral membrane protein</topology>
    </subcellularLocation>
    <subcellularLocation>
        <location evidence="1">Golgi apparatus</location>
        <location evidence="1">trans-Golgi network membrane</location>
        <topology evidence="1">Peripheral membrane protein</topology>
    </subcellularLocation>
</comment>
<keyword evidence="11" id="KW-0256">Endoplasmic reticulum</keyword>
<keyword evidence="16" id="KW-0325">Glycoprotein</keyword>
<keyword evidence="15" id="KW-0472">Membrane</keyword>
<keyword evidence="10" id="KW-0378">Hydrolase</keyword>
<evidence type="ECO:0000259" key="27">
    <source>
        <dbReference type="Pfam" id="PF16854"/>
    </source>
</evidence>
<dbReference type="InterPro" id="IPR007234">
    <property type="entry name" value="Vps53_N"/>
</dbReference>
<dbReference type="PANTHER" id="PTHR12820">
    <property type="entry name" value="VACUOLAR SORTING PROTEIN 53"/>
    <property type="match status" value="1"/>
</dbReference>
<keyword evidence="12" id="KW-0735">Signal-anchor</keyword>
<name>A0A4Y7NGG7_9CRUS</name>
<evidence type="ECO:0000256" key="22">
    <source>
        <dbReference type="ARBA" id="ARBA00073940"/>
    </source>
</evidence>
<dbReference type="Pfam" id="PF16854">
    <property type="entry name" value="VPS53_C"/>
    <property type="match status" value="1"/>
</dbReference>
<dbReference type="PANTHER" id="PTHR12820:SF0">
    <property type="entry name" value="VACUOLAR PROTEIN SORTING-ASSOCIATED PROTEIN 53 HOMOLOG"/>
    <property type="match status" value="1"/>
</dbReference>
<dbReference type="Gene3D" id="2.70.98.110">
    <property type="entry name" value="Glycosyl hydrolase family 63, N-terminal domain"/>
    <property type="match status" value="1"/>
</dbReference>
<evidence type="ECO:0000256" key="11">
    <source>
        <dbReference type="ARBA" id="ARBA00022824"/>
    </source>
</evidence>
<proteinExistence type="evidence at transcript level"/>
<sequence>MATQDLDDFLDDELINQYIVFPPEVIAAIDQVFPSQDPLDRADFNPVDYINNLFPTEQSLSNIEEVITNFQGKIRHLDTEIKSCIRSQSGVSQDGAAALEEAQRAICQLFSRIKDIRAKAEKSEHTVREITRDIKQLDIAKKNLTSAITTLNHLHFLVFGVDQLETLCQKRQYAEIASLLQGVSRVMEHFTPYLDIPQVKQLADQLDQIEKRLGDQISSDFKEAFSGSGPKQPSTLTQLSEACSVLNVIEPRFKREITRWFVALQLVEYSHLFQESEENAWLDRIDRRYAWVKRHLLNFEERMGRIFPVDWEMSERIAVEFCNLTRNELAKIMAKRVNEIDVKLLLFTLQKTTQFEELLSRRFTGLSMEENVQSEKSSKIAESTNPFEEPAGKNPFEEEEETENRITDAQHQLTTTELRTLSPFHGLISRCFENHLNIFVESQDKNMAELMDRFVADLKTQGPSLAQAEIEGCCVLPSCADLFVFYKKCLLQCAQLSTGQPMLALTSVFKKYLREYASRLLQSNLPRSNNANAITPVLPSMSSLTKDFTRELRDLSSAGAAGLIQNFQSLLKEGDMSSASSKYTKDDIARICTILTTAEYCLETTQQLEGKLKEKVKPTLIDKVDLGNEQDLFGSVISQCIQLLVADLENACEPALTTMAKTAWQTWESVGDQSQYVTLMTSQFKHYIPFIRDCLTSSRKYFTQFCMRFVNAFMARFVQQLYKCKPVGVVGAEQLLLDTHMLKTALLDLPSVGSQVARKPPASYSKMVVKGMTRAEMILKVVMDASDTNSKYVAHYTRLLPDSDSSEFQKILDMKGVRRSDQQLLVDLYRVQQSTQGDQEDHTAYSAASSNNTQGMPLSPDHESSRIKKLEKLIKQSKVVFPTSHDFPERYWGSFRPGVYFGMKTREPQSLLTGLMWFMPNIASAGSLNLRHLCDQGDNLEQYGWKEHDGKNFGVQVIVDKFIQLETSFVTKLGGNHGGDWTARIQVEPRMKDLKGQEVTLFFYLTMDDNGRGLFQPIRMIDNMDTSRMDASDSIKFLGLSAVHGHTEKLGDFRVSFHSDERSVVHTAFLSTHVPSPNQVKDALQSGLRLMEDKKGKARHVSLAGILSRQEDTQSQPNLIVHQVTGKLPFYLEVVYESNSFADRGVMLQREVYDTLLHKYRLDFRTQFESKFHLLEKGYTEEEQDFAMSAMSNLVGGIGYFYGSSKVQSIYNKEPVPYWNAPLYTAVPSRSFFPRGFLWDEGFHNLIISRWDREISFDIMAHWFDLMNVEGWIPREQILGSEGRARVPDEFVVQRNNQGNPPTFFLVLDVMFKNRPVRDISTLELEQLNSLWPRLVSWYSWFNASLHGPEPGSYYWRGRETASLRELNAKSLSSGLDDYPRASHPTPDERHLDLRCWITLAAKVMASISDIIGRDGRKYREAFLFLSDNELLNKQHWSPKSKRYADYGLHSTNVELRRPKEIPGRPKPDLVRTVLEDPVYRFVDDTFGYVSLFPLITEILKPDSPQLGQILQDLRNPQLLWTKFGLRSLAKTSPLYNKRNTEHDAPYWRGPIWININYLVTRALYHYSKVEGPHQARANVLYNELRENIITNLLNEYKKTGYLWEQYNDVTGAGQGCRPFTGWSTLVILMMSETYD</sequence>
<dbReference type="InterPro" id="IPR031335">
    <property type="entry name" value="Glyco_hydro_63_C"/>
</dbReference>
<evidence type="ECO:0000256" key="10">
    <source>
        <dbReference type="ARBA" id="ARBA00022801"/>
    </source>
</evidence>